<dbReference type="OrthoDB" id="4847496at2759"/>
<evidence type="ECO:0000256" key="1">
    <source>
        <dbReference type="SAM" id="MobiDB-lite"/>
    </source>
</evidence>
<feature type="compositionally biased region" description="Basic and acidic residues" evidence="1">
    <location>
        <begin position="332"/>
        <end position="345"/>
    </location>
</feature>
<sequence>MPLGKRSLPLSPRSTGDVRAKRLRATALVQETHNSLAATHRYDVGEGFSSSFQMAQDHQMTEALVPGVAETAALQATASPFRAQANRRRSASCHALRTDSCSLGDLRLEIPAGLVAAELSRRNEALRIEIDFHKSHPPILPPSKVEDLPPKPFIEDFVRIPEDATAEERRDMEAQNNRIAARHQLVDRQRNNQAAKKSRQARLESLWNTRELLNAKSAECFWFRMKVVALGGSTEEWDQVPANVKARLVKEIASRVENKEKQAADERKAEEAKKRADRNKRRAEAREQTAQMQQQQQNQQHQHQTQGLLEPATEQPAQHQAEEHHHHHRHQPTAEEREMARQQLP</sequence>
<dbReference type="EMBL" id="GL985066">
    <property type="protein sequence ID" value="EGR48039.1"/>
    <property type="molecule type" value="Genomic_DNA"/>
</dbReference>
<dbReference type="Proteomes" id="UP000008984">
    <property type="component" value="Unassembled WGS sequence"/>
</dbReference>
<dbReference type="GeneID" id="18481593"/>
<feature type="region of interest" description="Disordered" evidence="1">
    <location>
        <begin position="257"/>
        <end position="345"/>
    </location>
</feature>
<dbReference type="AlphaFoldDB" id="G0RLE7"/>
<name>G0RLE7_HYPJQ</name>
<feature type="compositionally biased region" description="Basic and acidic residues" evidence="1">
    <location>
        <begin position="257"/>
        <end position="274"/>
    </location>
</feature>
<protein>
    <submittedName>
        <fullName evidence="2">Predicted protein</fullName>
    </submittedName>
</protein>
<keyword evidence="3" id="KW-1185">Reference proteome</keyword>
<dbReference type="KEGG" id="tre:TRIREDRAFT_108096"/>
<dbReference type="RefSeq" id="XP_006966091.1">
    <property type="nucleotide sequence ID" value="XM_006966029.1"/>
</dbReference>
<feature type="compositionally biased region" description="Low complexity" evidence="1">
    <location>
        <begin position="288"/>
        <end position="319"/>
    </location>
</feature>
<evidence type="ECO:0000313" key="3">
    <source>
        <dbReference type="Proteomes" id="UP000008984"/>
    </source>
</evidence>
<accession>G0RLE7</accession>
<evidence type="ECO:0000313" key="2">
    <source>
        <dbReference type="EMBL" id="EGR48039.1"/>
    </source>
</evidence>
<gene>
    <name evidence="2" type="ORF">TRIREDRAFT_108096</name>
</gene>
<proteinExistence type="predicted"/>
<dbReference type="HOGENOM" id="CLU_804254_0_0_1"/>
<dbReference type="VEuPathDB" id="FungiDB:TRIREDRAFT_108096"/>
<reference evidence="2 3" key="1">
    <citation type="journal article" date="2008" name="Nat. Biotechnol.">
        <title>Genome sequencing and analysis of the biomass-degrading fungus Trichoderma reesei (syn. Hypocrea jecorina).</title>
        <authorList>
            <person name="Martinez D."/>
            <person name="Berka R.M."/>
            <person name="Henrissat B."/>
            <person name="Saloheimo M."/>
            <person name="Arvas M."/>
            <person name="Baker S.E."/>
            <person name="Chapman J."/>
            <person name="Chertkov O."/>
            <person name="Coutinho P.M."/>
            <person name="Cullen D."/>
            <person name="Danchin E.G."/>
            <person name="Grigoriev I.V."/>
            <person name="Harris P."/>
            <person name="Jackson M."/>
            <person name="Kubicek C.P."/>
            <person name="Han C.S."/>
            <person name="Ho I."/>
            <person name="Larrondo L.F."/>
            <person name="de Leon A.L."/>
            <person name="Magnuson J.K."/>
            <person name="Merino S."/>
            <person name="Misra M."/>
            <person name="Nelson B."/>
            <person name="Putnam N."/>
            <person name="Robbertse B."/>
            <person name="Salamov A.A."/>
            <person name="Schmoll M."/>
            <person name="Terry A."/>
            <person name="Thayer N."/>
            <person name="Westerholm-Parvinen A."/>
            <person name="Schoch C.L."/>
            <person name="Yao J."/>
            <person name="Barabote R."/>
            <person name="Nelson M.A."/>
            <person name="Detter C."/>
            <person name="Bruce D."/>
            <person name="Kuske C.R."/>
            <person name="Xie G."/>
            <person name="Richardson P."/>
            <person name="Rokhsar D.S."/>
            <person name="Lucas S.M."/>
            <person name="Rubin E.M."/>
            <person name="Dunn-Coleman N."/>
            <person name="Ward M."/>
            <person name="Brettin T.S."/>
        </authorList>
    </citation>
    <scope>NUCLEOTIDE SEQUENCE [LARGE SCALE GENOMIC DNA]</scope>
    <source>
        <strain evidence="2 3">QM6a</strain>
    </source>
</reference>
<organism evidence="3">
    <name type="scientific">Hypocrea jecorina (strain QM6a)</name>
    <name type="common">Trichoderma reesei</name>
    <dbReference type="NCBI Taxonomy" id="431241"/>
    <lineage>
        <taxon>Eukaryota</taxon>
        <taxon>Fungi</taxon>
        <taxon>Dikarya</taxon>
        <taxon>Ascomycota</taxon>
        <taxon>Pezizomycotina</taxon>
        <taxon>Sordariomycetes</taxon>
        <taxon>Hypocreomycetidae</taxon>
        <taxon>Hypocreales</taxon>
        <taxon>Hypocreaceae</taxon>
        <taxon>Trichoderma</taxon>
    </lineage>
</organism>
<dbReference type="eggNOG" id="ENOG502T4CB">
    <property type="taxonomic scope" value="Eukaryota"/>
</dbReference>